<dbReference type="GO" id="GO:1904680">
    <property type="term" value="F:peptide transmembrane transporter activity"/>
    <property type="evidence" value="ECO:0007669"/>
    <property type="project" value="TreeGrafter"/>
</dbReference>
<comment type="caution">
    <text evidence="3">The sequence shown here is derived from an EMBL/GenBank/DDBJ whole genome shotgun (WGS) entry which is preliminary data.</text>
</comment>
<dbReference type="AlphaFoldDB" id="A0AAE4CV41"/>
<dbReference type="Pfam" id="PF00496">
    <property type="entry name" value="SBP_bac_5"/>
    <property type="match status" value="1"/>
</dbReference>
<accession>A0AAE4CV41</accession>
<reference evidence="3 4" key="1">
    <citation type="submission" date="2023-07" db="EMBL/GenBank/DDBJ databases">
        <title>Sequencing the genomes of 1000 actinobacteria strains.</title>
        <authorList>
            <person name="Klenk H.-P."/>
        </authorList>
    </citation>
    <scope>NUCLEOTIDE SEQUENCE [LARGE SCALE GENOMIC DNA]</scope>
    <source>
        <strain evidence="3 4">DSM 44711</strain>
    </source>
</reference>
<name>A0AAE4CV41_9ACTN</name>
<dbReference type="CDD" id="cd08506">
    <property type="entry name" value="PBP2_clavulanate_OppA2"/>
    <property type="match status" value="1"/>
</dbReference>
<keyword evidence="1" id="KW-0732">Signal</keyword>
<sequence length="550" mass="58469">MRARHAVAVAAAVILGLSACNANPSGPPGETTAQKGGTLRILSSASEFDLDPAKSQSLAITSSGLVLRRLTTWDISPGKPPAVVPDLATDTGTTTDGGRTWTFTLKDGLTYPDGSAITTRDIKYGLERSFAPELSGGLGYHKALLAGGDAYRGPYSGQSLDSIATPDDRTITFTLTSAYGDWPWIVSMPAFAPVPKAQDDPADYGKNPVPSGPYRIASYTAGSEAVLERNPAWKQETDPVRTAGPDRIVFQLGQDTTVAAQRLVADSGDDRSAFGANFVPPAQLAQAQANPAVKDRIVTSSPGALAYLVINTKRVTDLRVRQALAYATDKRAYQVASGGETGGGLATTLITPGIPGRVEYDLFPADPAGDATKAKSLLAEAGRTAPRLTLLVRSDGQWSSQAQALQQGFARAGIQVELRTEEYEAWREHVTSGDRDDWDLTLTSWQPDFPSANGNIQPLFASGEIGGGGFNLSRYSVPEVDALIARATAEVDPAASQALWAQADRRILQDVPVVPLIYTRNSFLRGSAVQNFVIGEFPAYPNYLKVSLKQ</sequence>
<protein>
    <submittedName>
        <fullName evidence="3">Peptide/nickel transport system substrate-binding protein</fullName>
    </submittedName>
</protein>
<dbReference type="GO" id="GO:0043190">
    <property type="term" value="C:ATP-binding cassette (ABC) transporter complex"/>
    <property type="evidence" value="ECO:0007669"/>
    <property type="project" value="InterPro"/>
</dbReference>
<dbReference type="PIRSF" id="PIRSF002741">
    <property type="entry name" value="MppA"/>
    <property type="match status" value="1"/>
</dbReference>
<dbReference type="Gene3D" id="3.40.190.10">
    <property type="entry name" value="Periplasmic binding protein-like II"/>
    <property type="match status" value="1"/>
</dbReference>
<dbReference type="InterPro" id="IPR030678">
    <property type="entry name" value="Peptide/Ni-bd"/>
</dbReference>
<feature type="signal peptide" evidence="1">
    <location>
        <begin position="1"/>
        <end position="22"/>
    </location>
</feature>
<proteinExistence type="predicted"/>
<keyword evidence="4" id="KW-1185">Reference proteome</keyword>
<dbReference type="Proteomes" id="UP001183629">
    <property type="component" value="Unassembled WGS sequence"/>
</dbReference>
<dbReference type="GO" id="GO:0015833">
    <property type="term" value="P:peptide transport"/>
    <property type="evidence" value="ECO:0007669"/>
    <property type="project" value="TreeGrafter"/>
</dbReference>
<organism evidence="3 4">
    <name type="scientific">Catenuloplanes niger</name>
    <dbReference type="NCBI Taxonomy" id="587534"/>
    <lineage>
        <taxon>Bacteria</taxon>
        <taxon>Bacillati</taxon>
        <taxon>Actinomycetota</taxon>
        <taxon>Actinomycetes</taxon>
        <taxon>Micromonosporales</taxon>
        <taxon>Micromonosporaceae</taxon>
        <taxon>Catenuloplanes</taxon>
    </lineage>
</organism>
<dbReference type="InterPro" id="IPR000914">
    <property type="entry name" value="SBP_5_dom"/>
</dbReference>
<dbReference type="InterPro" id="IPR039424">
    <property type="entry name" value="SBP_5"/>
</dbReference>
<evidence type="ECO:0000256" key="1">
    <source>
        <dbReference type="SAM" id="SignalP"/>
    </source>
</evidence>
<dbReference type="RefSeq" id="WP_310423549.1">
    <property type="nucleotide sequence ID" value="NZ_JAVDYC010000001.1"/>
</dbReference>
<dbReference type="Gene3D" id="3.10.105.10">
    <property type="entry name" value="Dipeptide-binding Protein, Domain 3"/>
    <property type="match status" value="1"/>
</dbReference>
<gene>
    <name evidence="3" type="ORF">J2S44_007201</name>
</gene>
<evidence type="ECO:0000313" key="3">
    <source>
        <dbReference type="EMBL" id="MDR7326951.1"/>
    </source>
</evidence>
<dbReference type="PANTHER" id="PTHR30290:SF83">
    <property type="entry name" value="ABC TRANSPORTER SUBSTRATE-BINDING PROTEIN"/>
    <property type="match status" value="1"/>
</dbReference>
<evidence type="ECO:0000313" key="4">
    <source>
        <dbReference type="Proteomes" id="UP001183629"/>
    </source>
</evidence>
<dbReference type="PROSITE" id="PS51257">
    <property type="entry name" value="PROKAR_LIPOPROTEIN"/>
    <property type="match status" value="1"/>
</dbReference>
<dbReference type="EMBL" id="JAVDYC010000001">
    <property type="protein sequence ID" value="MDR7326951.1"/>
    <property type="molecule type" value="Genomic_DNA"/>
</dbReference>
<dbReference type="SUPFAM" id="SSF53850">
    <property type="entry name" value="Periplasmic binding protein-like II"/>
    <property type="match status" value="1"/>
</dbReference>
<feature type="domain" description="Solute-binding protein family 5" evidence="2">
    <location>
        <begin position="83"/>
        <end position="465"/>
    </location>
</feature>
<evidence type="ECO:0000259" key="2">
    <source>
        <dbReference type="Pfam" id="PF00496"/>
    </source>
</evidence>
<dbReference type="PANTHER" id="PTHR30290">
    <property type="entry name" value="PERIPLASMIC BINDING COMPONENT OF ABC TRANSPORTER"/>
    <property type="match status" value="1"/>
</dbReference>
<dbReference type="GO" id="GO:0042597">
    <property type="term" value="C:periplasmic space"/>
    <property type="evidence" value="ECO:0007669"/>
    <property type="project" value="UniProtKB-ARBA"/>
</dbReference>
<feature type="chain" id="PRO_5042109114" evidence="1">
    <location>
        <begin position="23"/>
        <end position="550"/>
    </location>
</feature>